<accession>A0AAQ3XF29</accession>
<dbReference type="PANTHER" id="PTHR47624:SF1">
    <property type="entry name" value="OS01G0204900 PROTEIN"/>
    <property type="match status" value="1"/>
</dbReference>
<protein>
    <submittedName>
        <fullName evidence="1">Uncharacterized protein</fullName>
    </submittedName>
</protein>
<name>A0AAQ3XF29_PASNO</name>
<reference evidence="1 2" key="1">
    <citation type="submission" date="2024-02" db="EMBL/GenBank/DDBJ databases">
        <title>High-quality chromosome-scale genome assembly of Pensacola bahiagrass (Paspalum notatum Flugge var. saurae).</title>
        <authorList>
            <person name="Vega J.M."/>
            <person name="Podio M."/>
            <person name="Orjuela J."/>
            <person name="Siena L.A."/>
            <person name="Pessino S.C."/>
            <person name="Combes M.C."/>
            <person name="Mariac C."/>
            <person name="Albertini E."/>
            <person name="Pupilli F."/>
            <person name="Ortiz J.P.A."/>
            <person name="Leblanc O."/>
        </authorList>
    </citation>
    <scope>NUCLEOTIDE SEQUENCE [LARGE SCALE GENOMIC DNA]</scope>
    <source>
        <strain evidence="1">R1</strain>
        <tissue evidence="1">Leaf</tissue>
    </source>
</reference>
<gene>
    <name evidence="1" type="ORF">U9M48_039931</name>
</gene>
<evidence type="ECO:0000313" key="2">
    <source>
        <dbReference type="Proteomes" id="UP001341281"/>
    </source>
</evidence>
<dbReference type="AlphaFoldDB" id="A0AAQ3XF29"/>
<dbReference type="EMBL" id="CP144753">
    <property type="protein sequence ID" value="WVZ93987.1"/>
    <property type="molecule type" value="Genomic_DNA"/>
</dbReference>
<proteinExistence type="predicted"/>
<evidence type="ECO:0000313" key="1">
    <source>
        <dbReference type="EMBL" id="WVZ93987.1"/>
    </source>
</evidence>
<keyword evidence="2" id="KW-1185">Reference proteome</keyword>
<organism evidence="1 2">
    <name type="scientific">Paspalum notatum var. saurae</name>
    <dbReference type="NCBI Taxonomy" id="547442"/>
    <lineage>
        <taxon>Eukaryota</taxon>
        <taxon>Viridiplantae</taxon>
        <taxon>Streptophyta</taxon>
        <taxon>Embryophyta</taxon>
        <taxon>Tracheophyta</taxon>
        <taxon>Spermatophyta</taxon>
        <taxon>Magnoliopsida</taxon>
        <taxon>Liliopsida</taxon>
        <taxon>Poales</taxon>
        <taxon>Poaceae</taxon>
        <taxon>PACMAD clade</taxon>
        <taxon>Panicoideae</taxon>
        <taxon>Andropogonodae</taxon>
        <taxon>Paspaleae</taxon>
        <taxon>Paspalinae</taxon>
        <taxon>Paspalum</taxon>
    </lineage>
</organism>
<dbReference type="PANTHER" id="PTHR47624">
    <property type="entry name" value="OS01G0204900 PROTEIN"/>
    <property type="match status" value="1"/>
</dbReference>
<feature type="non-terminal residue" evidence="1">
    <location>
        <position position="66"/>
    </location>
</feature>
<dbReference type="Proteomes" id="UP001341281">
    <property type="component" value="Chromosome 09"/>
</dbReference>
<sequence>MSDTLRFTYVTDPNEGIYKAIDDMQEYPLLTFLAENTNIASMLKGRPEEAIKQWVAQWVLSRYPSE</sequence>